<comment type="caution">
    <text evidence="5">The sequence shown here is derived from an EMBL/GenBank/DDBJ whole genome shotgun (WGS) entry which is preliminary data.</text>
</comment>
<gene>
    <name evidence="5" type="ORF">BDP27DRAFT_1208435</name>
</gene>
<dbReference type="Pfam" id="PF12612">
    <property type="entry name" value="TFCD_C"/>
    <property type="match status" value="1"/>
</dbReference>
<keyword evidence="6" id="KW-1185">Reference proteome</keyword>
<proteinExistence type="predicted"/>
<dbReference type="PANTHER" id="PTHR12658:SF0">
    <property type="entry name" value="TUBULIN-SPECIFIC CHAPERONE D"/>
    <property type="match status" value="1"/>
</dbReference>
<dbReference type="GO" id="GO:0007023">
    <property type="term" value="P:post-chaperonin tubulin folding pathway"/>
    <property type="evidence" value="ECO:0007669"/>
    <property type="project" value="InterPro"/>
</dbReference>
<evidence type="ECO:0000256" key="1">
    <source>
        <dbReference type="ARBA" id="ARBA00023186"/>
    </source>
</evidence>
<reference evidence="5" key="1">
    <citation type="submission" date="2020-11" db="EMBL/GenBank/DDBJ databases">
        <authorList>
            <consortium name="DOE Joint Genome Institute"/>
            <person name="Ahrendt S."/>
            <person name="Riley R."/>
            <person name="Andreopoulos W."/>
            <person name="Labutti K."/>
            <person name="Pangilinan J."/>
            <person name="Ruiz-Duenas F.J."/>
            <person name="Barrasa J.M."/>
            <person name="Sanchez-Garcia M."/>
            <person name="Camarero S."/>
            <person name="Miyauchi S."/>
            <person name="Serrano A."/>
            <person name="Linde D."/>
            <person name="Babiker R."/>
            <person name="Drula E."/>
            <person name="Ayuso-Fernandez I."/>
            <person name="Pacheco R."/>
            <person name="Padilla G."/>
            <person name="Ferreira P."/>
            <person name="Barriuso J."/>
            <person name="Kellner H."/>
            <person name="Castanera R."/>
            <person name="Alfaro M."/>
            <person name="Ramirez L."/>
            <person name="Pisabarro A.G."/>
            <person name="Kuo A."/>
            <person name="Tritt A."/>
            <person name="Lipzen A."/>
            <person name="He G."/>
            <person name="Yan M."/>
            <person name="Ng V."/>
            <person name="Cullen D."/>
            <person name="Martin F."/>
            <person name="Rosso M.-N."/>
            <person name="Henrissat B."/>
            <person name="Hibbett D."/>
            <person name="Martinez A.T."/>
            <person name="Grigoriev I.V."/>
        </authorList>
    </citation>
    <scope>NUCLEOTIDE SEQUENCE</scope>
    <source>
        <strain evidence="5">AH 40177</strain>
    </source>
</reference>
<dbReference type="OrthoDB" id="1735853at2759"/>
<evidence type="ECO:0000313" key="6">
    <source>
        <dbReference type="Proteomes" id="UP000772434"/>
    </source>
</evidence>
<evidence type="ECO:0000259" key="4">
    <source>
        <dbReference type="Pfam" id="PF25767"/>
    </source>
</evidence>
<dbReference type="Gene3D" id="1.25.10.10">
    <property type="entry name" value="Leucine-rich Repeat Variant"/>
    <property type="match status" value="2"/>
</dbReference>
<feature type="repeat" description="HEAT" evidence="2">
    <location>
        <begin position="339"/>
        <end position="376"/>
    </location>
</feature>
<feature type="domain" description="Tubulin-folding cofactor D ARM repeats" evidence="4">
    <location>
        <begin position="321"/>
        <end position="518"/>
    </location>
</feature>
<sequence>MYEDHERKLFSSFEKHEEFSRNQAELLQLDLTVKPSKDQQAEDQALYMKLVYTLDEYQEQSYLLDPYLEELVTPVVERLKAYTIEFLADRSRQASSSRMKCLSGLLYAYTKFRGYKTIIRFFPHEVADLWIVLGYLDAPDSCVQIPSHWELRYVLLLWLSIVCMLPFDLTQFDEDEAGYTASKIESVTKNYLSNAGLERESAALVLSRFYSRQDTLDRFSAFIQWGQDILSQSPTLFTTIGLLHVLCEILKSGPLELVQSRISSFMSLADAVDAKETLISNTIVRKLRTKLISRVGLRLLPGKAGARRAKGRFLTGDSAAQQFDMEEETIDVPEEVEVVLEQIFAALQDKDTLVRWSAAKGVARIAERLPAELADQVLETVLGHFAIHSMTAASLYDVPAIAEATWHGACLACAEMARRGVVSVERLQELVGWLSKALYFDLRKGAHSVGSNVRDASAYVLWALARSQETASLAPLASDLARHLVTVSLYDREVQIRRAASAGFQEFVGRTSLFPHGIDVLRKTDFYAVGVRRNSFLVAAPQVAEHMEYRPYLLDHLLDVALRHWDNSMRRAGAESLRRICLVDIETLGPAAIKRCVKLLEATDNSDVHGGLLGLTELASAYKEIYSGEALDSQKRKIFQYLARVPESTLLGPRNEIVTAAACDLITQTITLSEISLGVYSSVPNWRKLIDFGLKHRDLAIQEAATTSMGSISRLVDCSSVVLLSFTLIRELKKGSPTSQRSLGRLLGVIDYNSFPSCLPQAIEALLGGVNRTAGPFENNVEARQTCYEAIPLVLQNFATDLSHHLSSDVVLSLFDALLDGLEDYTVDERGDIGSWIRMTCVNSLGIVVETLITRAQHMSNFESYLPPSKYHESIKGILKQGVERLDNVRQESGRTFLKLLSLPPPDIAGPNRWVVQDSDYLRGLFVTDDDIGWHDANWLFPRAVKILEVEAYRRPVLLGLIASVGSLTDSTHRPVSASLVSYVQSLPLRTTDSQKYNLSSLTADLLGHAKTNSTVNSVVIPILQVFNVLLEGDAFRLFENDLEGLQLLQRLFAMVSRYVDRVKNVKRLHQSMRVVVHLLSFKKMYKMCVQALPSFLSHQYPSVRSDTAEFLYISLQSMDLGRDTDEAENVLLETEW</sequence>
<name>A0A9P5QBS2_9AGAR</name>
<dbReference type="InterPro" id="IPR022577">
    <property type="entry name" value="TBCD_C"/>
</dbReference>
<dbReference type="InterPro" id="IPR016024">
    <property type="entry name" value="ARM-type_fold"/>
</dbReference>
<dbReference type="Pfam" id="PF25767">
    <property type="entry name" value="ARM_TBCD_2nd"/>
    <property type="match status" value="1"/>
</dbReference>
<dbReference type="AlphaFoldDB" id="A0A9P5QBS2"/>
<organism evidence="5 6">
    <name type="scientific">Rhodocollybia butyracea</name>
    <dbReference type="NCBI Taxonomy" id="206335"/>
    <lineage>
        <taxon>Eukaryota</taxon>
        <taxon>Fungi</taxon>
        <taxon>Dikarya</taxon>
        <taxon>Basidiomycota</taxon>
        <taxon>Agaricomycotina</taxon>
        <taxon>Agaricomycetes</taxon>
        <taxon>Agaricomycetidae</taxon>
        <taxon>Agaricales</taxon>
        <taxon>Marasmiineae</taxon>
        <taxon>Omphalotaceae</taxon>
        <taxon>Rhodocollybia</taxon>
    </lineage>
</organism>
<protein>
    <submittedName>
        <fullName evidence="5">ARM repeat-containing protein</fullName>
    </submittedName>
</protein>
<dbReference type="GO" id="GO:0000226">
    <property type="term" value="P:microtubule cytoskeleton organization"/>
    <property type="evidence" value="ECO:0007669"/>
    <property type="project" value="TreeGrafter"/>
</dbReference>
<feature type="domain" description="Tubulin-folding cofactor D C-terminal" evidence="3">
    <location>
        <begin position="873"/>
        <end position="1068"/>
    </location>
</feature>
<dbReference type="InterPro" id="IPR058033">
    <property type="entry name" value="ARM_TBCD_2nd"/>
</dbReference>
<dbReference type="SUPFAM" id="SSF48371">
    <property type="entry name" value="ARM repeat"/>
    <property type="match status" value="1"/>
</dbReference>
<dbReference type="InterPro" id="IPR021133">
    <property type="entry name" value="HEAT_type_2"/>
</dbReference>
<dbReference type="EMBL" id="JADNRY010000003">
    <property type="protein sequence ID" value="KAF9077650.1"/>
    <property type="molecule type" value="Genomic_DNA"/>
</dbReference>
<evidence type="ECO:0000256" key="2">
    <source>
        <dbReference type="PROSITE-ProRule" id="PRU00103"/>
    </source>
</evidence>
<evidence type="ECO:0000313" key="5">
    <source>
        <dbReference type="EMBL" id="KAF9077650.1"/>
    </source>
</evidence>
<dbReference type="InterPro" id="IPR033162">
    <property type="entry name" value="TBCD"/>
</dbReference>
<accession>A0A9P5QBS2</accession>
<dbReference type="InterPro" id="IPR011989">
    <property type="entry name" value="ARM-like"/>
</dbReference>
<dbReference type="Pfam" id="PF23579">
    <property type="entry name" value="ARM_TBCD"/>
    <property type="match status" value="1"/>
</dbReference>
<dbReference type="GO" id="GO:0007021">
    <property type="term" value="P:tubulin complex assembly"/>
    <property type="evidence" value="ECO:0007669"/>
    <property type="project" value="InterPro"/>
</dbReference>
<dbReference type="Proteomes" id="UP000772434">
    <property type="component" value="Unassembled WGS sequence"/>
</dbReference>
<dbReference type="GO" id="GO:0048487">
    <property type="term" value="F:beta-tubulin binding"/>
    <property type="evidence" value="ECO:0007669"/>
    <property type="project" value="InterPro"/>
</dbReference>
<keyword evidence="1" id="KW-0143">Chaperone</keyword>
<evidence type="ECO:0000259" key="3">
    <source>
        <dbReference type="Pfam" id="PF12612"/>
    </source>
</evidence>
<dbReference type="GO" id="GO:0005096">
    <property type="term" value="F:GTPase activator activity"/>
    <property type="evidence" value="ECO:0007669"/>
    <property type="project" value="InterPro"/>
</dbReference>
<dbReference type="PANTHER" id="PTHR12658">
    <property type="entry name" value="BETA-TUBULIN COFACTOR D"/>
    <property type="match status" value="1"/>
</dbReference>
<dbReference type="PROSITE" id="PS50077">
    <property type="entry name" value="HEAT_REPEAT"/>
    <property type="match status" value="1"/>
</dbReference>